<reference evidence="4 5" key="1">
    <citation type="journal article" date="2017" name="Genome Announc.">
        <title>Complete Genome Sequences of Two Acetylene-Fermenting Pelobacter acetylenicus Strains.</title>
        <authorList>
            <person name="Sutton J.M."/>
            <person name="Baesman S.M."/>
            <person name="Fierst J.L."/>
            <person name="Poret-Peterson A.T."/>
            <person name="Oremland R.S."/>
            <person name="Dunlap D.S."/>
            <person name="Akob D.M."/>
        </authorList>
    </citation>
    <scope>NUCLEOTIDE SEQUENCE [LARGE SCALE GENOMIC DNA]</scope>
    <source>
        <strain evidence="4 5">SFB93</strain>
    </source>
</reference>
<dbReference type="PANTHER" id="PTHR30204">
    <property type="entry name" value="REDOX-CYCLING DRUG-SENSING TRANSCRIPTIONAL ACTIVATOR SOXR"/>
    <property type="match status" value="1"/>
</dbReference>
<keyword evidence="5" id="KW-1185">Reference proteome</keyword>
<feature type="coiled-coil region" evidence="2">
    <location>
        <begin position="74"/>
        <end position="104"/>
    </location>
</feature>
<evidence type="ECO:0000259" key="3">
    <source>
        <dbReference type="PROSITE" id="PS50937"/>
    </source>
</evidence>
<protein>
    <recommendedName>
        <fullName evidence="3">HTH merR-type domain-containing protein</fullName>
    </recommendedName>
</protein>
<evidence type="ECO:0000313" key="4">
    <source>
        <dbReference type="EMBL" id="APG28610.1"/>
    </source>
</evidence>
<accession>A0A1L3GRW5</accession>
<dbReference type="InterPro" id="IPR047057">
    <property type="entry name" value="MerR_fam"/>
</dbReference>
<dbReference type="SMART" id="SM00422">
    <property type="entry name" value="HTH_MERR"/>
    <property type="match status" value="1"/>
</dbReference>
<name>A0A1L3GRW5_9BACT</name>
<dbReference type="Proteomes" id="UP000182517">
    <property type="component" value="Chromosome"/>
</dbReference>
<keyword evidence="1" id="KW-0238">DNA-binding</keyword>
<gene>
    <name evidence="4" type="ORF">A7E78_12600</name>
</gene>
<dbReference type="GO" id="GO:0003700">
    <property type="term" value="F:DNA-binding transcription factor activity"/>
    <property type="evidence" value="ECO:0007669"/>
    <property type="project" value="InterPro"/>
</dbReference>
<dbReference type="AlphaFoldDB" id="A0A1L3GRW5"/>
<feature type="domain" description="HTH merR-type" evidence="3">
    <location>
        <begin position="1"/>
        <end position="70"/>
    </location>
</feature>
<dbReference type="Gene3D" id="3.40.50.150">
    <property type="entry name" value="Vaccinia Virus protein VP39"/>
    <property type="match status" value="1"/>
</dbReference>
<dbReference type="STRING" id="1842532.A7E78_12600"/>
<dbReference type="InterPro" id="IPR029063">
    <property type="entry name" value="SAM-dependent_MTases_sf"/>
</dbReference>
<dbReference type="OrthoDB" id="9811000at2"/>
<proteinExistence type="predicted"/>
<dbReference type="PANTHER" id="PTHR30204:SF97">
    <property type="entry name" value="MERR FAMILY REGULATORY PROTEIN"/>
    <property type="match status" value="1"/>
</dbReference>
<dbReference type="PROSITE" id="PS50937">
    <property type="entry name" value="HTH_MERR_2"/>
    <property type="match status" value="1"/>
</dbReference>
<organism evidence="4 5">
    <name type="scientific">Syntrophotalea acetylenivorans</name>
    <dbReference type="NCBI Taxonomy" id="1842532"/>
    <lineage>
        <taxon>Bacteria</taxon>
        <taxon>Pseudomonadati</taxon>
        <taxon>Thermodesulfobacteriota</taxon>
        <taxon>Desulfuromonadia</taxon>
        <taxon>Desulfuromonadales</taxon>
        <taxon>Syntrophotaleaceae</taxon>
        <taxon>Syntrophotalea</taxon>
    </lineage>
</organism>
<dbReference type="CDD" id="cd02440">
    <property type="entry name" value="AdoMet_MTases"/>
    <property type="match status" value="1"/>
</dbReference>
<dbReference type="Pfam" id="PF13411">
    <property type="entry name" value="MerR_1"/>
    <property type="match status" value="1"/>
</dbReference>
<dbReference type="SUPFAM" id="SSF46955">
    <property type="entry name" value="Putative DNA-binding domain"/>
    <property type="match status" value="1"/>
</dbReference>
<dbReference type="GO" id="GO:0008757">
    <property type="term" value="F:S-adenosylmethionine-dependent methyltransferase activity"/>
    <property type="evidence" value="ECO:0007669"/>
    <property type="project" value="InterPro"/>
</dbReference>
<dbReference type="EMBL" id="CP015519">
    <property type="protein sequence ID" value="APG28610.1"/>
    <property type="molecule type" value="Genomic_DNA"/>
</dbReference>
<dbReference type="GO" id="GO:0003677">
    <property type="term" value="F:DNA binding"/>
    <property type="evidence" value="ECO:0007669"/>
    <property type="project" value="UniProtKB-KW"/>
</dbReference>
<keyword evidence="2" id="KW-0175">Coiled coil</keyword>
<dbReference type="SUPFAM" id="SSF53335">
    <property type="entry name" value="S-adenosyl-L-methionine-dependent methyltransferases"/>
    <property type="match status" value="1"/>
</dbReference>
<evidence type="ECO:0000256" key="2">
    <source>
        <dbReference type="SAM" id="Coils"/>
    </source>
</evidence>
<dbReference type="RefSeq" id="WP_072284636.1">
    <property type="nucleotide sequence ID" value="NZ_CP015519.1"/>
</dbReference>
<dbReference type="Gene3D" id="1.10.1660.10">
    <property type="match status" value="1"/>
</dbReference>
<dbReference type="InterPro" id="IPR013216">
    <property type="entry name" value="Methyltransf_11"/>
</dbReference>
<evidence type="ECO:0000256" key="1">
    <source>
        <dbReference type="ARBA" id="ARBA00023125"/>
    </source>
</evidence>
<dbReference type="KEGG" id="pef:A7E78_12600"/>
<dbReference type="InterPro" id="IPR009061">
    <property type="entry name" value="DNA-bd_dom_put_sf"/>
</dbReference>
<dbReference type="Pfam" id="PF08241">
    <property type="entry name" value="Methyltransf_11"/>
    <property type="match status" value="1"/>
</dbReference>
<evidence type="ECO:0000313" key="5">
    <source>
        <dbReference type="Proteomes" id="UP000182517"/>
    </source>
</evidence>
<sequence>MYRVADLCERVGIARSTLLYYERIGLIQPTRDSTNGYRQYSEQDFNQLILIRQLQKAGLTLQECKSFLAGQVDASLLEQRLFSLEQELKEMETARDVLAALYSKVTGRSIESETFSKRLYEWHNQFDKQSSAAHIQWLQQLGFSEKEALHIRCVSRDIVANKEYMEHFFAVYEQMDRPGPGSTESTLRAFKSIPQPAEIKTILDIGCGNGSASLALADACEAQITSVDNHDPFLKSLKQKSENLGVSGRITTVHASMFELPFPDHSFDLLWAEGSAYIMGVEKALRDWKRLLRKGGSLFFSDAVLLTDQLSPECAQFWESGYPAMTTPDNRWKLAEELGYQVLDSFLLPREDWTNFYSDMQQQCEAAIKKYGPSKAFEDMQKEIRIGQLYGDEFSYVCLLLQKP</sequence>
<dbReference type="InterPro" id="IPR000551">
    <property type="entry name" value="MerR-type_HTH_dom"/>
</dbReference>